<accession>A0A2H1X0R4</accession>
<reference evidence="1" key="1">
    <citation type="submission" date="2016-07" db="EMBL/GenBank/DDBJ databases">
        <authorList>
            <person name="Bretaudeau A."/>
        </authorList>
    </citation>
    <scope>NUCLEOTIDE SEQUENCE</scope>
    <source>
        <strain evidence="1">Rice</strain>
        <tissue evidence="1">Whole body</tissue>
    </source>
</reference>
<proteinExistence type="predicted"/>
<protein>
    <submittedName>
        <fullName evidence="1">SFRICE_016680</fullName>
    </submittedName>
</protein>
<dbReference type="AlphaFoldDB" id="A0A2H1X0R4"/>
<dbReference type="EMBL" id="ODYU01012534">
    <property type="protein sequence ID" value="SOQ58901.1"/>
    <property type="molecule type" value="Genomic_DNA"/>
</dbReference>
<sequence>MEVGNSCAAFVRIRKYLRCDANLRFCVGALTPTPMCVGFNTLIFEDQSPMQKVAYLTPINVSLTDTAVVKETLCVSKTIAAECGAEYIQVSYDLQILENASRMVSAYEDDLENSLGDELVQFAELRKTVATVIDNSFTFCQKF</sequence>
<organism evidence="1">
    <name type="scientific">Spodoptera frugiperda</name>
    <name type="common">Fall armyworm</name>
    <dbReference type="NCBI Taxonomy" id="7108"/>
    <lineage>
        <taxon>Eukaryota</taxon>
        <taxon>Metazoa</taxon>
        <taxon>Ecdysozoa</taxon>
        <taxon>Arthropoda</taxon>
        <taxon>Hexapoda</taxon>
        <taxon>Insecta</taxon>
        <taxon>Pterygota</taxon>
        <taxon>Neoptera</taxon>
        <taxon>Endopterygota</taxon>
        <taxon>Lepidoptera</taxon>
        <taxon>Glossata</taxon>
        <taxon>Ditrysia</taxon>
        <taxon>Noctuoidea</taxon>
        <taxon>Noctuidae</taxon>
        <taxon>Amphipyrinae</taxon>
        <taxon>Spodoptera</taxon>
    </lineage>
</organism>
<name>A0A2H1X0R4_SPOFR</name>
<evidence type="ECO:0000313" key="1">
    <source>
        <dbReference type="EMBL" id="SOQ58901.1"/>
    </source>
</evidence>
<gene>
    <name evidence="1" type="ORF">SFRICE_016680</name>
</gene>